<comment type="caution">
    <text evidence="1">The sequence shown here is derived from an EMBL/GenBank/DDBJ whole genome shotgun (WGS) entry which is preliminary data.</text>
</comment>
<evidence type="ECO:0008006" key="3">
    <source>
        <dbReference type="Google" id="ProtNLM"/>
    </source>
</evidence>
<proteinExistence type="predicted"/>
<evidence type="ECO:0000313" key="2">
    <source>
        <dbReference type="Proteomes" id="UP001143747"/>
    </source>
</evidence>
<reference evidence="1" key="1">
    <citation type="submission" date="2022-01" db="EMBL/GenBank/DDBJ databases">
        <title>Draft genome of Methanogenium marinum DSM 15558.</title>
        <authorList>
            <person name="Chen S.-C."/>
            <person name="You Y.-T."/>
        </authorList>
    </citation>
    <scope>NUCLEOTIDE SEQUENCE</scope>
    <source>
        <strain evidence="1">DSM 15558</strain>
    </source>
</reference>
<dbReference type="Gene3D" id="3.30.559.10">
    <property type="entry name" value="Chloramphenicol acetyltransferase-like domain"/>
    <property type="match status" value="1"/>
</dbReference>
<dbReference type="Gene3D" id="3.30.559.30">
    <property type="entry name" value="Nonribosomal peptide synthetase, condensation domain"/>
    <property type="match status" value="1"/>
</dbReference>
<dbReference type="EMBL" id="JAKELO010000002">
    <property type="protein sequence ID" value="MDE4908032.1"/>
    <property type="molecule type" value="Genomic_DNA"/>
</dbReference>
<evidence type="ECO:0000313" key="1">
    <source>
        <dbReference type="EMBL" id="MDE4908032.1"/>
    </source>
</evidence>
<protein>
    <recommendedName>
        <fullName evidence="3">Condensation domain-containing protein</fullName>
    </recommendedName>
</protein>
<accession>A0A9Q4KU22</accession>
<dbReference type="AlphaFoldDB" id="A0A9Q4KU22"/>
<organism evidence="1 2">
    <name type="scientific">Methanogenium marinum</name>
    <dbReference type="NCBI Taxonomy" id="348610"/>
    <lineage>
        <taxon>Archaea</taxon>
        <taxon>Methanobacteriati</taxon>
        <taxon>Methanobacteriota</taxon>
        <taxon>Stenosarchaea group</taxon>
        <taxon>Methanomicrobia</taxon>
        <taxon>Methanomicrobiales</taxon>
        <taxon>Methanomicrobiaceae</taxon>
        <taxon>Methanogenium</taxon>
    </lineage>
</organism>
<name>A0A9Q4KU22_9EURY</name>
<dbReference type="InterPro" id="IPR023213">
    <property type="entry name" value="CAT-like_dom_sf"/>
</dbReference>
<gene>
    <name evidence="1" type="ORF">L0665_05340</name>
</gene>
<dbReference type="Proteomes" id="UP001143747">
    <property type="component" value="Unassembled WGS sequence"/>
</dbReference>
<dbReference type="SUPFAM" id="SSF52777">
    <property type="entry name" value="CoA-dependent acyltransferases"/>
    <property type="match status" value="2"/>
</dbReference>
<keyword evidence="2" id="KW-1185">Reference proteome</keyword>
<sequence length="448" mass="47725">MKDPRARHAEMHPASAFDVANIHFSAVYDPMLHLVLQADGAFDVSALETAVEAAGTMAPILASHYGEKKDRGYWQCGMGEKPAFSVHVTTGTMDPNLLPLASIDPFTGPQLDVRLCRSAKEDGGKSGDVLIISAHHGAMDANGLFQAASLCADAYRRVCEGKPPVFQGPSWEPRGTDAVSAPFSAEELEAVYERESSFTDDWSFPCREGPCGHLLWDTFTIGADEVTALRAAGKAAGVTLNDRIMAAFFCALMEVCGDAYADSPRLGILGAMDLRRYLPVAPYRSISNLSVEYELPLYPACGEGMGTALPAVSQAMQGMKEGNFGLGSMELYERLYAGGAGAVKAFLAGIAKEYLVTGKKNPFLSNVGAIPSTAAAFQHGEEGTPLQVTAAYLTSREVCPPGIGVYVSTYRGEMTVTIPSCADAHDPQDIRALAGAMRGYLLEDVSLQ</sequence>
<dbReference type="RefSeq" id="WP_274924670.1">
    <property type="nucleotide sequence ID" value="NZ_JAKELO010000002.1"/>
</dbReference>